<reference evidence="1" key="2">
    <citation type="journal article" date="2015" name="Data Brief">
        <title>Shoot transcriptome of the giant reed, Arundo donax.</title>
        <authorList>
            <person name="Barrero R.A."/>
            <person name="Guerrero F.D."/>
            <person name="Moolhuijzen P."/>
            <person name="Goolsby J.A."/>
            <person name="Tidwell J."/>
            <person name="Bellgard S.E."/>
            <person name="Bellgard M.I."/>
        </authorList>
    </citation>
    <scope>NUCLEOTIDE SEQUENCE</scope>
    <source>
        <tissue evidence="1">Shoot tissue taken approximately 20 cm above the soil surface</tissue>
    </source>
</reference>
<evidence type="ECO:0000313" key="1">
    <source>
        <dbReference type="EMBL" id="JAD68346.1"/>
    </source>
</evidence>
<sequence length="11" mass="1451">MKIAILRYWEQ</sequence>
<dbReference type="EMBL" id="GBRH01229549">
    <property type="protein sequence ID" value="JAD68346.1"/>
    <property type="molecule type" value="Transcribed_RNA"/>
</dbReference>
<protein>
    <submittedName>
        <fullName evidence="1">Uncharacterized protein</fullName>
    </submittedName>
</protein>
<proteinExistence type="predicted"/>
<reference evidence="1" key="1">
    <citation type="submission" date="2014-09" db="EMBL/GenBank/DDBJ databases">
        <authorList>
            <person name="Magalhaes I.L.F."/>
            <person name="Oliveira U."/>
            <person name="Santos F.R."/>
            <person name="Vidigal T.H.D.A."/>
            <person name="Brescovit A.D."/>
            <person name="Santos A.J."/>
        </authorList>
    </citation>
    <scope>NUCLEOTIDE SEQUENCE</scope>
    <source>
        <tissue evidence="1">Shoot tissue taken approximately 20 cm above the soil surface</tissue>
    </source>
</reference>
<organism evidence="1">
    <name type="scientific">Arundo donax</name>
    <name type="common">Giant reed</name>
    <name type="synonym">Donax arundinaceus</name>
    <dbReference type="NCBI Taxonomy" id="35708"/>
    <lineage>
        <taxon>Eukaryota</taxon>
        <taxon>Viridiplantae</taxon>
        <taxon>Streptophyta</taxon>
        <taxon>Embryophyta</taxon>
        <taxon>Tracheophyta</taxon>
        <taxon>Spermatophyta</taxon>
        <taxon>Magnoliopsida</taxon>
        <taxon>Liliopsida</taxon>
        <taxon>Poales</taxon>
        <taxon>Poaceae</taxon>
        <taxon>PACMAD clade</taxon>
        <taxon>Arundinoideae</taxon>
        <taxon>Arundineae</taxon>
        <taxon>Arundo</taxon>
    </lineage>
</organism>
<accession>A0A0A9BYE8</accession>
<name>A0A0A9BYE8_ARUDO</name>